<feature type="domain" description="LysM" evidence="2">
    <location>
        <begin position="92"/>
        <end position="141"/>
    </location>
</feature>
<dbReference type="NCBIfam" id="NF008399">
    <property type="entry name" value="PRK11198.1"/>
    <property type="match status" value="1"/>
</dbReference>
<dbReference type="Proteomes" id="UP000324760">
    <property type="component" value="Chromosome"/>
</dbReference>
<evidence type="ECO:0000313" key="3">
    <source>
        <dbReference type="EMBL" id="QEQ96309.1"/>
    </source>
</evidence>
<dbReference type="SMART" id="SM00257">
    <property type="entry name" value="LysM"/>
    <property type="match status" value="1"/>
</dbReference>
<dbReference type="SMART" id="SM00749">
    <property type="entry name" value="BON"/>
    <property type="match status" value="1"/>
</dbReference>
<dbReference type="InterPro" id="IPR036779">
    <property type="entry name" value="LysM_dom_sf"/>
</dbReference>
<dbReference type="PROSITE" id="PS51782">
    <property type="entry name" value="LYSM"/>
    <property type="match status" value="1"/>
</dbReference>
<dbReference type="Pfam" id="PF01476">
    <property type="entry name" value="LysM"/>
    <property type="match status" value="1"/>
</dbReference>
<dbReference type="PANTHER" id="PTHR34700">
    <property type="entry name" value="POTASSIUM BINDING PROTEIN KBP"/>
    <property type="match status" value="1"/>
</dbReference>
<dbReference type="InterPro" id="IPR014004">
    <property type="entry name" value="Transpt-assoc_nodulatn_dom_bac"/>
</dbReference>
<keyword evidence="4" id="KW-1185">Reference proteome</keyword>
<dbReference type="RefSeq" id="WP_138988688.1">
    <property type="nucleotide sequence ID" value="NZ_CP043869.1"/>
</dbReference>
<dbReference type="AlphaFoldDB" id="A0A5P1R9I3"/>
<name>A0A5P1R9I3_9GAMM</name>
<organism evidence="3 4">
    <name type="scientific">Neptunomonas concharum</name>
    <dbReference type="NCBI Taxonomy" id="1031538"/>
    <lineage>
        <taxon>Bacteria</taxon>
        <taxon>Pseudomonadati</taxon>
        <taxon>Pseudomonadota</taxon>
        <taxon>Gammaproteobacteria</taxon>
        <taxon>Oceanospirillales</taxon>
        <taxon>Oceanospirillaceae</taxon>
        <taxon>Neptunomonas</taxon>
    </lineage>
</organism>
<feature type="domain" description="BON" evidence="1">
    <location>
        <begin position="18"/>
        <end position="85"/>
    </location>
</feature>
<dbReference type="KEGG" id="ncu:F0U83_06090"/>
<evidence type="ECO:0000259" key="2">
    <source>
        <dbReference type="PROSITE" id="PS51782"/>
    </source>
</evidence>
<dbReference type="SUPFAM" id="SSF54106">
    <property type="entry name" value="LysM domain"/>
    <property type="match status" value="1"/>
</dbReference>
<dbReference type="InterPro" id="IPR018392">
    <property type="entry name" value="LysM"/>
</dbReference>
<dbReference type="Gene3D" id="3.10.350.10">
    <property type="entry name" value="LysM domain"/>
    <property type="match status" value="1"/>
</dbReference>
<dbReference type="CDD" id="cd00118">
    <property type="entry name" value="LysM"/>
    <property type="match status" value="1"/>
</dbReference>
<reference evidence="3 4" key="1">
    <citation type="journal article" date="2019" name="Biochem. Eng. J.">
        <title>Metabolic engineering of the marine bacteria Neptunomonas concharum for the production of acetoin and meso-2,3-butanediol from acetate.</title>
        <authorList>
            <person name="Li W."/>
            <person name="Pu N."/>
            <person name="Liu C.-X."/>
            <person name="Yuan Q.-P."/>
            <person name="Li Z.-J."/>
        </authorList>
    </citation>
    <scope>NUCLEOTIDE SEQUENCE [LARGE SCALE GENOMIC DNA]</scope>
    <source>
        <strain evidence="3 4">JCM17730</strain>
    </source>
</reference>
<dbReference type="InterPro" id="IPR007055">
    <property type="entry name" value="BON_dom"/>
</dbReference>
<dbReference type="EMBL" id="CP043869">
    <property type="protein sequence ID" value="QEQ96309.1"/>
    <property type="molecule type" value="Genomic_DNA"/>
</dbReference>
<evidence type="ECO:0000313" key="4">
    <source>
        <dbReference type="Proteomes" id="UP000324760"/>
    </source>
</evidence>
<dbReference type="CDD" id="cd06464">
    <property type="entry name" value="ACD_sHsps-like"/>
    <property type="match status" value="1"/>
</dbReference>
<dbReference type="PANTHER" id="PTHR34700:SF8">
    <property type="entry name" value="POTASSIUM BINDING PROTEIN KBP"/>
    <property type="match status" value="1"/>
</dbReference>
<dbReference type="PROSITE" id="PS50914">
    <property type="entry name" value="BON"/>
    <property type="match status" value="1"/>
</dbReference>
<proteinExistence type="predicted"/>
<dbReference type="InterPro" id="IPR052196">
    <property type="entry name" value="Bact_Kbp"/>
</dbReference>
<gene>
    <name evidence="3" type="primary">lysM</name>
    <name evidence="3" type="ORF">F0U83_06090</name>
</gene>
<sequence length="144" mass="15508">MGLFDFAANLGKKLFGSNDDPAEKIQEHIVADNPGVDDLKITVDNGVATVSGTAKDQAAFEKAILMAGNVQGIEEVKADTLQITEPATAEVTYYTIESGDTLWGIAQKHLGNGAKYTEIFEANKEVIKDPDLIYPGQKIRIPLS</sequence>
<evidence type="ECO:0000259" key="1">
    <source>
        <dbReference type="PROSITE" id="PS50914"/>
    </source>
</evidence>
<dbReference type="OrthoDB" id="370541at2"/>
<accession>A0A5P1R9I3</accession>
<dbReference type="Pfam" id="PF04972">
    <property type="entry name" value="BON"/>
    <property type="match status" value="1"/>
</dbReference>
<protein>
    <submittedName>
        <fullName evidence="3">Peptidoglycan-binding protein LysM</fullName>
    </submittedName>
</protein>